<name>A0ABP1E0A5_9APHY</name>
<dbReference type="InterPro" id="IPR050266">
    <property type="entry name" value="AB_hydrolase_sf"/>
</dbReference>
<evidence type="ECO:0000256" key="1">
    <source>
        <dbReference type="ARBA" id="ARBA00022801"/>
    </source>
</evidence>
<keyword evidence="1" id="KW-0378">Hydrolase</keyword>
<proteinExistence type="predicted"/>
<sequence>MTTQGKFVASNDGTKIWADASGNPSKPAVVFIHGLGCTSVAFDKQFTDKNLLDNLYLVRYEMRGHGRSDHPATAEAHTSIRYAEDFKAVNDAFGLNKPIILGWSLGSMIPVDVIEAYGAKTISGVILPGGPAITRALHDEYFHPELLRLFPLLMDSSGDSIGNAASAFVDSCVADPAAMPFETKLQWMGGFAMQSPTVRALCANRAQPSDRWEKEIHDVPVLLIQGDQDTHADTEKMVPIARKYFPKLDLHIFEGVGHAPFYERPTETNELILDFVGRVVNGRT</sequence>
<reference evidence="4" key="1">
    <citation type="submission" date="2024-04" db="EMBL/GenBank/DDBJ databases">
        <authorList>
            <person name="Shaw F."/>
            <person name="Minotto A."/>
        </authorList>
    </citation>
    <scope>NUCLEOTIDE SEQUENCE [LARGE SCALE GENOMIC DNA]</scope>
</reference>
<dbReference type="Proteomes" id="UP001497453">
    <property type="component" value="Chromosome 7"/>
</dbReference>
<feature type="domain" description="AB hydrolase-1" evidence="2">
    <location>
        <begin position="29"/>
        <end position="270"/>
    </location>
</feature>
<gene>
    <name evidence="3" type="ORF">GFSPODELE1_LOCUS8907</name>
</gene>
<dbReference type="Gene3D" id="3.40.50.1820">
    <property type="entry name" value="alpha/beta hydrolase"/>
    <property type="match status" value="1"/>
</dbReference>
<accession>A0ABP1E0A5</accession>
<dbReference type="SUPFAM" id="SSF53474">
    <property type="entry name" value="alpha/beta-Hydrolases"/>
    <property type="match status" value="1"/>
</dbReference>
<keyword evidence="4" id="KW-1185">Reference proteome</keyword>
<dbReference type="InterPro" id="IPR000073">
    <property type="entry name" value="AB_hydrolase_1"/>
</dbReference>
<evidence type="ECO:0000313" key="3">
    <source>
        <dbReference type="EMBL" id="CAL1712617.1"/>
    </source>
</evidence>
<evidence type="ECO:0000313" key="4">
    <source>
        <dbReference type="Proteomes" id="UP001497453"/>
    </source>
</evidence>
<dbReference type="EMBL" id="OZ037950">
    <property type="protein sequence ID" value="CAL1712617.1"/>
    <property type="molecule type" value="Genomic_DNA"/>
</dbReference>
<dbReference type="PANTHER" id="PTHR43798">
    <property type="entry name" value="MONOACYLGLYCEROL LIPASE"/>
    <property type="match status" value="1"/>
</dbReference>
<evidence type="ECO:0000259" key="2">
    <source>
        <dbReference type="Pfam" id="PF12697"/>
    </source>
</evidence>
<dbReference type="PANTHER" id="PTHR43798:SF31">
    <property type="entry name" value="AB HYDROLASE SUPERFAMILY PROTEIN YCLE"/>
    <property type="match status" value="1"/>
</dbReference>
<dbReference type="InterPro" id="IPR029058">
    <property type="entry name" value="AB_hydrolase_fold"/>
</dbReference>
<organism evidence="3 4">
    <name type="scientific">Somion occarium</name>
    <dbReference type="NCBI Taxonomy" id="3059160"/>
    <lineage>
        <taxon>Eukaryota</taxon>
        <taxon>Fungi</taxon>
        <taxon>Dikarya</taxon>
        <taxon>Basidiomycota</taxon>
        <taxon>Agaricomycotina</taxon>
        <taxon>Agaricomycetes</taxon>
        <taxon>Polyporales</taxon>
        <taxon>Cerrenaceae</taxon>
        <taxon>Somion</taxon>
    </lineage>
</organism>
<protein>
    <recommendedName>
        <fullName evidence="2">AB hydrolase-1 domain-containing protein</fullName>
    </recommendedName>
</protein>
<dbReference type="Pfam" id="PF12697">
    <property type="entry name" value="Abhydrolase_6"/>
    <property type="match status" value="1"/>
</dbReference>